<accession>A0A4C1VSL0</accession>
<comment type="caution">
    <text evidence="2">The sequence shown here is derived from an EMBL/GenBank/DDBJ whole genome shotgun (WGS) entry which is preliminary data.</text>
</comment>
<dbReference type="AlphaFoldDB" id="A0A4C1VSL0"/>
<dbReference type="EMBL" id="BGZK01000400">
    <property type="protein sequence ID" value="GBP41510.1"/>
    <property type="molecule type" value="Genomic_DNA"/>
</dbReference>
<feature type="region of interest" description="Disordered" evidence="1">
    <location>
        <begin position="89"/>
        <end position="126"/>
    </location>
</feature>
<dbReference type="PANTHER" id="PTHR46060">
    <property type="entry name" value="MARINER MOS1 TRANSPOSASE-LIKE PROTEIN"/>
    <property type="match status" value="1"/>
</dbReference>
<protein>
    <recommendedName>
        <fullName evidence="4">Mariner Mos1 transposase</fullName>
    </recommendedName>
</protein>
<evidence type="ECO:0000313" key="2">
    <source>
        <dbReference type="EMBL" id="GBP41510.1"/>
    </source>
</evidence>
<evidence type="ECO:0008006" key="4">
    <source>
        <dbReference type="Google" id="ProtNLM"/>
    </source>
</evidence>
<dbReference type="GO" id="GO:0003676">
    <property type="term" value="F:nucleic acid binding"/>
    <property type="evidence" value="ECO:0007669"/>
    <property type="project" value="InterPro"/>
</dbReference>
<dbReference type="Proteomes" id="UP000299102">
    <property type="component" value="Unassembled WGS sequence"/>
</dbReference>
<gene>
    <name evidence="2" type="ORF">EVAR_24429_1</name>
</gene>
<proteinExistence type="predicted"/>
<evidence type="ECO:0000313" key="3">
    <source>
        <dbReference type="Proteomes" id="UP000299102"/>
    </source>
</evidence>
<organism evidence="2 3">
    <name type="scientific">Eumeta variegata</name>
    <name type="common">Bagworm moth</name>
    <name type="synonym">Eumeta japonica</name>
    <dbReference type="NCBI Taxonomy" id="151549"/>
    <lineage>
        <taxon>Eukaryota</taxon>
        <taxon>Metazoa</taxon>
        <taxon>Ecdysozoa</taxon>
        <taxon>Arthropoda</taxon>
        <taxon>Hexapoda</taxon>
        <taxon>Insecta</taxon>
        <taxon>Pterygota</taxon>
        <taxon>Neoptera</taxon>
        <taxon>Endopterygota</taxon>
        <taxon>Lepidoptera</taxon>
        <taxon>Glossata</taxon>
        <taxon>Ditrysia</taxon>
        <taxon>Tineoidea</taxon>
        <taxon>Psychidae</taxon>
        <taxon>Oiketicinae</taxon>
        <taxon>Eumeta</taxon>
    </lineage>
</organism>
<dbReference type="OrthoDB" id="10017160at2759"/>
<name>A0A4C1VSL0_EUMVA</name>
<sequence length="201" mass="23041">MLTRFKEGASNLVWDIVTGDETWIYCYDLKTKQQSTVWVYRDEPKPTKVARERSSDNTIVSVSGSAVNAEGEWQHDEPGHGTGLQVARAAGRRRPHTSSRVCSPASSMAEQHITPSSSHSALSRESNRNLQLKHIEILLRLMVTMLCRLRHADWVRPFTNNDFELVDKERSGAPKKFEDEKLEELLDQDRYQMLTELEKTL</sequence>
<feature type="compositionally biased region" description="Polar residues" evidence="1">
    <location>
        <begin position="98"/>
        <end position="126"/>
    </location>
</feature>
<dbReference type="PANTHER" id="PTHR46060:SF1">
    <property type="entry name" value="MARINER MOS1 TRANSPOSASE-LIKE PROTEIN"/>
    <property type="match status" value="1"/>
</dbReference>
<reference evidence="2 3" key="1">
    <citation type="journal article" date="2019" name="Commun. Biol.">
        <title>The bagworm genome reveals a unique fibroin gene that provides high tensile strength.</title>
        <authorList>
            <person name="Kono N."/>
            <person name="Nakamura H."/>
            <person name="Ohtoshi R."/>
            <person name="Tomita M."/>
            <person name="Numata K."/>
            <person name="Arakawa K."/>
        </authorList>
    </citation>
    <scope>NUCLEOTIDE SEQUENCE [LARGE SCALE GENOMIC DNA]</scope>
</reference>
<keyword evidence="3" id="KW-1185">Reference proteome</keyword>
<evidence type="ECO:0000256" key="1">
    <source>
        <dbReference type="SAM" id="MobiDB-lite"/>
    </source>
</evidence>
<dbReference type="InterPro" id="IPR052709">
    <property type="entry name" value="Transposase-MT_Hybrid"/>
</dbReference>
<dbReference type="InterPro" id="IPR036397">
    <property type="entry name" value="RNaseH_sf"/>
</dbReference>
<dbReference type="Gene3D" id="3.30.420.10">
    <property type="entry name" value="Ribonuclease H-like superfamily/Ribonuclease H"/>
    <property type="match status" value="1"/>
</dbReference>